<evidence type="ECO:0000256" key="1">
    <source>
        <dbReference type="ARBA" id="ARBA00022729"/>
    </source>
</evidence>
<dbReference type="AlphaFoldDB" id="A0A0D1EAA8"/>
<dbReference type="InterPro" id="IPR050955">
    <property type="entry name" value="Plant_Biomass_Hydrol_Est"/>
</dbReference>
<dbReference type="PANTHER" id="PTHR43037">
    <property type="entry name" value="UNNAMED PRODUCT-RELATED"/>
    <property type="match status" value="1"/>
</dbReference>
<evidence type="ECO:0000256" key="2">
    <source>
        <dbReference type="ARBA" id="ARBA00022801"/>
    </source>
</evidence>
<dbReference type="PANTHER" id="PTHR43037:SF5">
    <property type="entry name" value="FERULOYL ESTERASE"/>
    <property type="match status" value="1"/>
</dbReference>
<evidence type="ECO:0000313" key="3">
    <source>
        <dbReference type="EMBL" id="KIT14624.1"/>
    </source>
</evidence>
<sequence>MPSFLRLVPAIVCLPVMVVALAESPRFRDTAFGRAVRPLVAEARAVVKAEAPALAGLGGSSAIAVAGPADLPAVVALAQTALPARYVESSRSDLTVHPIAYDCTPRPDQGIRYRTSAGTVWWDWAPPGEAAPRAAIILLHGANRPGESMVDMWRKTAERHGLILIAPDLGGVEGWSRGLPDPARLLDALEAAKILWSVDPERIALFDHSRGGIAAQLIANRVAGPWKAVAVHAGTAPGRLMQQVRNDLPIRHDLSALRIGPFLSAMRAALDERSLRGAIGSNSSFWKGTTIGSTPTARRSQRRRGAGCEARCSDEVAGSRLPIGLGNTGDDRSWRTAQFPADFDHSPVADHRTGPIAMRMIRNLILLLLVVGGGTYFAYSPMGQEHGIAVAYTDKIAEGMAMLDEANPELAGQIRSLAASIPSPDEVVTIAEGVAAQAGAEAGSAEN</sequence>
<proteinExistence type="predicted"/>
<keyword evidence="4" id="KW-1185">Reference proteome</keyword>
<protein>
    <submittedName>
        <fullName evidence="3">Alpha/beta hydrolase family protein</fullName>
    </submittedName>
</protein>
<dbReference type="InterPro" id="IPR029058">
    <property type="entry name" value="AB_hydrolase_fold"/>
</dbReference>
<dbReference type="Gene3D" id="3.40.50.1820">
    <property type="entry name" value="alpha/beta hydrolase"/>
    <property type="match status" value="1"/>
</dbReference>
<dbReference type="GO" id="GO:0016787">
    <property type="term" value="F:hydrolase activity"/>
    <property type="evidence" value="ECO:0007669"/>
    <property type="project" value="UniProtKB-KW"/>
</dbReference>
<gene>
    <name evidence="3" type="ORF">jaqu_36560</name>
</gene>
<dbReference type="OrthoDB" id="9764953at2"/>
<keyword evidence="2 3" id="KW-0378">Hydrolase</keyword>
<reference evidence="3 4" key="1">
    <citation type="submission" date="2015-02" db="EMBL/GenBank/DDBJ databases">
        <title>Genome Sequence of Jannaschia aquimarina DSM28248, a member of the Roseobacter clade.</title>
        <authorList>
            <person name="Voget S."/>
            <person name="Daniel R."/>
        </authorList>
    </citation>
    <scope>NUCLEOTIDE SEQUENCE [LARGE SCALE GENOMIC DNA]</scope>
    <source>
        <strain evidence="3 4">GSW-M26</strain>
    </source>
</reference>
<keyword evidence="1" id="KW-0732">Signal</keyword>
<dbReference type="EMBL" id="JYFE01000070">
    <property type="protein sequence ID" value="KIT14624.1"/>
    <property type="molecule type" value="Genomic_DNA"/>
</dbReference>
<accession>A0A0D1EAA8</accession>
<comment type="caution">
    <text evidence="3">The sequence shown here is derived from an EMBL/GenBank/DDBJ whole genome shotgun (WGS) entry which is preliminary data.</text>
</comment>
<organism evidence="3 4">
    <name type="scientific">Jannaschia aquimarina</name>
    <dbReference type="NCBI Taxonomy" id="935700"/>
    <lineage>
        <taxon>Bacteria</taxon>
        <taxon>Pseudomonadati</taxon>
        <taxon>Pseudomonadota</taxon>
        <taxon>Alphaproteobacteria</taxon>
        <taxon>Rhodobacterales</taxon>
        <taxon>Roseobacteraceae</taxon>
        <taxon>Jannaschia</taxon>
    </lineage>
</organism>
<dbReference type="PATRIC" id="fig|935700.4.peg.3768"/>
<dbReference type="SUPFAM" id="SSF53474">
    <property type="entry name" value="alpha/beta-Hydrolases"/>
    <property type="match status" value="1"/>
</dbReference>
<evidence type="ECO:0000313" key="4">
    <source>
        <dbReference type="Proteomes" id="UP000032232"/>
    </source>
</evidence>
<dbReference type="Proteomes" id="UP000032232">
    <property type="component" value="Unassembled WGS sequence"/>
</dbReference>
<name>A0A0D1EAA8_9RHOB</name>
<dbReference type="RefSeq" id="WP_043920418.1">
    <property type="nucleotide sequence ID" value="NZ_FZPF01000001.1"/>
</dbReference>